<reference evidence="1" key="1">
    <citation type="submission" date="2019-10" db="EMBL/GenBank/DDBJ databases">
        <authorList>
            <consortium name="DOE Joint Genome Institute"/>
            <person name="Kuo A."/>
            <person name="Miyauchi S."/>
            <person name="Kiss E."/>
            <person name="Drula E."/>
            <person name="Kohler A."/>
            <person name="Sanchez-Garcia M."/>
            <person name="Andreopoulos B."/>
            <person name="Barry K.W."/>
            <person name="Bonito G."/>
            <person name="Buee M."/>
            <person name="Carver A."/>
            <person name="Chen C."/>
            <person name="Cichocki N."/>
            <person name="Clum A."/>
            <person name="Culley D."/>
            <person name="Crous P.W."/>
            <person name="Fauchery L."/>
            <person name="Girlanda M."/>
            <person name="Hayes R."/>
            <person name="Keri Z."/>
            <person name="LaButti K."/>
            <person name="Lipzen A."/>
            <person name="Lombard V."/>
            <person name="Magnuson J."/>
            <person name="Maillard F."/>
            <person name="Morin E."/>
            <person name="Murat C."/>
            <person name="Nolan M."/>
            <person name="Ohm R."/>
            <person name="Pangilinan J."/>
            <person name="Pereira M."/>
            <person name="Perotto S."/>
            <person name="Peter M."/>
            <person name="Riley R."/>
            <person name="Sitrit Y."/>
            <person name="Stielow B."/>
            <person name="Szollosi G."/>
            <person name="Zifcakova L."/>
            <person name="Stursova M."/>
            <person name="Spatafora J.W."/>
            <person name="Tedersoo L."/>
            <person name="Vaario L.-M."/>
            <person name="Yamada A."/>
            <person name="Yan M."/>
            <person name="Wang P."/>
            <person name="Xu J."/>
            <person name="Bruns T."/>
            <person name="Baldrian P."/>
            <person name="Vilgalys R."/>
            <person name="Henrissat B."/>
            <person name="Grigoriev I.V."/>
            <person name="Hibbett D."/>
            <person name="Nagy L.G."/>
            <person name="Martin F.M."/>
        </authorList>
    </citation>
    <scope>NUCLEOTIDE SEQUENCE</scope>
    <source>
        <strain evidence="1">BED1</strain>
    </source>
</reference>
<sequence length="67" mass="7976">NVQYIRWLYACFFAIDADFRMKRKDVSSNHVDLSLNNGCVYFIEETAYKKWLGKCKNEVQEVHLITI</sequence>
<reference evidence="1" key="2">
    <citation type="journal article" date="2020" name="Nat. Commun.">
        <title>Large-scale genome sequencing of mycorrhizal fungi provides insights into the early evolution of symbiotic traits.</title>
        <authorList>
            <person name="Miyauchi S."/>
            <person name="Kiss E."/>
            <person name="Kuo A."/>
            <person name="Drula E."/>
            <person name="Kohler A."/>
            <person name="Sanchez-Garcia M."/>
            <person name="Morin E."/>
            <person name="Andreopoulos B."/>
            <person name="Barry K.W."/>
            <person name="Bonito G."/>
            <person name="Buee M."/>
            <person name="Carver A."/>
            <person name="Chen C."/>
            <person name="Cichocki N."/>
            <person name="Clum A."/>
            <person name="Culley D."/>
            <person name="Crous P.W."/>
            <person name="Fauchery L."/>
            <person name="Girlanda M."/>
            <person name="Hayes R.D."/>
            <person name="Keri Z."/>
            <person name="LaButti K."/>
            <person name="Lipzen A."/>
            <person name="Lombard V."/>
            <person name="Magnuson J."/>
            <person name="Maillard F."/>
            <person name="Murat C."/>
            <person name="Nolan M."/>
            <person name="Ohm R.A."/>
            <person name="Pangilinan J."/>
            <person name="Pereira M.F."/>
            <person name="Perotto S."/>
            <person name="Peter M."/>
            <person name="Pfister S."/>
            <person name="Riley R."/>
            <person name="Sitrit Y."/>
            <person name="Stielow J.B."/>
            <person name="Szollosi G."/>
            <person name="Zifcakova L."/>
            <person name="Stursova M."/>
            <person name="Spatafora J.W."/>
            <person name="Tedersoo L."/>
            <person name="Vaario L.M."/>
            <person name="Yamada A."/>
            <person name="Yan M."/>
            <person name="Wang P."/>
            <person name="Xu J."/>
            <person name="Bruns T."/>
            <person name="Baldrian P."/>
            <person name="Vilgalys R."/>
            <person name="Dunand C."/>
            <person name="Henrissat B."/>
            <person name="Grigoriev I.V."/>
            <person name="Hibbett D."/>
            <person name="Nagy L.G."/>
            <person name="Martin F.M."/>
        </authorList>
    </citation>
    <scope>NUCLEOTIDE SEQUENCE</scope>
    <source>
        <strain evidence="1">BED1</strain>
    </source>
</reference>
<comment type="caution">
    <text evidence="1">The sequence shown here is derived from an EMBL/GenBank/DDBJ whole genome shotgun (WGS) entry which is preliminary data.</text>
</comment>
<accession>A0AAD4GMI3</accession>
<dbReference type="AlphaFoldDB" id="A0AAD4GMI3"/>
<evidence type="ECO:0000313" key="2">
    <source>
        <dbReference type="Proteomes" id="UP001194468"/>
    </source>
</evidence>
<dbReference type="Proteomes" id="UP001194468">
    <property type="component" value="Unassembled WGS sequence"/>
</dbReference>
<keyword evidence="2" id="KW-1185">Reference proteome</keyword>
<feature type="non-terminal residue" evidence="1">
    <location>
        <position position="1"/>
    </location>
</feature>
<organism evidence="1 2">
    <name type="scientific">Boletus edulis BED1</name>
    <dbReference type="NCBI Taxonomy" id="1328754"/>
    <lineage>
        <taxon>Eukaryota</taxon>
        <taxon>Fungi</taxon>
        <taxon>Dikarya</taxon>
        <taxon>Basidiomycota</taxon>
        <taxon>Agaricomycotina</taxon>
        <taxon>Agaricomycetes</taxon>
        <taxon>Agaricomycetidae</taxon>
        <taxon>Boletales</taxon>
        <taxon>Boletineae</taxon>
        <taxon>Boletaceae</taxon>
        <taxon>Boletoideae</taxon>
        <taxon>Boletus</taxon>
    </lineage>
</organism>
<gene>
    <name evidence="1" type="ORF">L210DRAFT_872048</name>
</gene>
<dbReference type="EMBL" id="WHUW01000002">
    <property type="protein sequence ID" value="KAF8451058.1"/>
    <property type="molecule type" value="Genomic_DNA"/>
</dbReference>
<protein>
    <submittedName>
        <fullName evidence="1">Uncharacterized protein</fullName>
    </submittedName>
</protein>
<evidence type="ECO:0000313" key="1">
    <source>
        <dbReference type="EMBL" id="KAF8451058.1"/>
    </source>
</evidence>
<proteinExistence type="predicted"/>
<name>A0AAD4GMI3_BOLED</name>